<accession>A0A844HRG8</accession>
<dbReference type="Proteomes" id="UP000449846">
    <property type="component" value="Unassembled WGS sequence"/>
</dbReference>
<evidence type="ECO:0000313" key="2">
    <source>
        <dbReference type="Proteomes" id="UP000449846"/>
    </source>
</evidence>
<protein>
    <submittedName>
        <fullName evidence="1">Uncharacterized protein</fullName>
    </submittedName>
</protein>
<evidence type="ECO:0000313" key="1">
    <source>
        <dbReference type="EMBL" id="MTH61658.1"/>
    </source>
</evidence>
<comment type="caution">
    <text evidence="1">The sequence shown here is derived from an EMBL/GenBank/DDBJ whole genome shotgun (WGS) entry which is preliminary data.</text>
</comment>
<name>A0A844HRG8_9RHOB</name>
<gene>
    <name evidence="1" type="ORF">GL300_20810</name>
</gene>
<dbReference type="OrthoDB" id="8115858at2"/>
<keyword evidence="2" id="KW-1185">Reference proteome</keyword>
<proteinExistence type="predicted"/>
<dbReference type="RefSeq" id="WP_155041608.1">
    <property type="nucleotide sequence ID" value="NZ_WMIG01000018.1"/>
</dbReference>
<organism evidence="1 2">
    <name type="scientific">Paracoccus litorisediminis</name>
    <dbReference type="NCBI Taxonomy" id="2006130"/>
    <lineage>
        <taxon>Bacteria</taxon>
        <taxon>Pseudomonadati</taxon>
        <taxon>Pseudomonadota</taxon>
        <taxon>Alphaproteobacteria</taxon>
        <taxon>Rhodobacterales</taxon>
        <taxon>Paracoccaceae</taxon>
        <taxon>Paracoccus</taxon>
    </lineage>
</organism>
<dbReference type="AlphaFoldDB" id="A0A844HRG8"/>
<dbReference type="EMBL" id="WMIG01000018">
    <property type="protein sequence ID" value="MTH61658.1"/>
    <property type="molecule type" value="Genomic_DNA"/>
</dbReference>
<reference evidence="1 2" key="1">
    <citation type="submission" date="2019-11" db="EMBL/GenBank/DDBJ databases">
        <authorList>
            <person name="Dong K."/>
        </authorList>
    </citation>
    <scope>NUCLEOTIDE SEQUENCE [LARGE SCALE GENOMIC DNA]</scope>
    <source>
        <strain evidence="1 2">NBRC 112902</strain>
    </source>
</reference>
<sequence>MHLIEHVIQRFPDRAKIIRRLYLRDERFRAICEDMEMAVASLKRFEARPDAVLRPEVDEYRHVLVELEEELRDYLSHHGRNHDDG</sequence>